<keyword evidence="1" id="KW-0812">Transmembrane</keyword>
<reference evidence="2 3" key="1">
    <citation type="submission" date="2024-06" db="EMBL/GenBank/DDBJ databases">
        <title>Genomic Encyclopedia of Type Strains, Phase IV (KMG-IV): sequencing the most valuable type-strain genomes for metagenomic binning, comparative biology and taxonomic classification.</title>
        <authorList>
            <person name="Goeker M."/>
        </authorList>
    </citation>
    <scope>NUCLEOTIDE SEQUENCE [LARGE SCALE GENOMIC DNA]</scope>
    <source>
        <strain evidence="2 3">DSM 100124</strain>
    </source>
</reference>
<accession>A0ABV2LL24</accession>
<protein>
    <submittedName>
        <fullName evidence="2">Uncharacterized protein</fullName>
    </submittedName>
</protein>
<dbReference type="RefSeq" id="WP_198766608.1">
    <property type="nucleotide sequence ID" value="NZ_JAEACF010000001.1"/>
</dbReference>
<keyword evidence="1" id="KW-0472">Membrane</keyword>
<sequence length="88" mass="9690">MESVIIVSELFLFSSFVLILFLRKLSSKNVSTTLFLYLIGALPLLITGMNSQQDDLSTHLGLGLSLIYTWIVVGIAMLSCIVLLLKAK</sequence>
<dbReference type="Proteomes" id="UP001549097">
    <property type="component" value="Unassembled WGS sequence"/>
</dbReference>
<feature type="transmembrane region" description="Helical" evidence="1">
    <location>
        <begin position="63"/>
        <end position="85"/>
    </location>
</feature>
<keyword evidence="3" id="KW-1185">Reference proteome</keyword>
<evidence type="ECO:0000256" key="1">
    <source>
        <dbReference type="SAM" id="Phobius"/>
    </source>
</evidence>
<feature type="transmembrane region" description="Helical" evidence="1">
    <location>
        <begin position="34"/>
        <end position="51"/>
    </location>
</feature>
<proteinExistence type="predicted"/>
<dbReference type="EMBL" id="JBEPMP010000001">
    <property type="protein sequence ID" value="MET3729284.1"/>
    <property type="molecule type" value="Genomic_DNA"/>
</dbReference>
<feature type="transmembrane region" description="Helical" evidence="1">
    <location>
        <begin position="6"/>
        <end position="22"/>
    </location>
</feature>
<evidence type="ECO:0000313" key="3">
    <source>
        <dbReference type="Proteomes" id="UP001549097"/>
    </source>
</evidence>
<gene>
    <name evidence="2" type="ORF">ABID52_002865</name>
</gene>
<name>A0ABV2LL24_9BACL</name>
<evidence type="ECO:0000313" key="2">
    <source>
        <dbReference type="EMBL" id="MET3729284.1"/>
    </source>
</evidence>
<keyword evidence="1" id="KW-1133">Transmembrane helix</keyword>
<organism evidence="2 3">
    <name type="scientific">Fictibacillus halophilus</name>
    <dbReference type="NCBI Taxonomy" id="1610490"/>
    <lineage>
        <taxon>Bacteria</taxon>
        <taxon>Bacillati</taxon>
        <taxon>Bacillota</taxon>
        <taxon>Bacilli</taxon>
        <taxon>Bacillales</taxon>
        <taxon>Fictibacillaceae</taxon>
        <taxon>Fictibacillus</taxon>
    </lineage>
</organism>
<comment type="caution">
    <text evidence="2">The sequence shown here is derived from an EMBL/GenBank/DDBJ whole genome shotgun (WGS) entry which is preliminary data.</text>
</comment>